<dbReference type="Proteomes" id="UP000765509">
    <property type="component" value="Unassembled WGS sequence"/>
</dbReference>
<name>A0A9Q3EJV9_9BASI</name>
<organism evidence="1 2">
    <name type="scientific">Austropuccinia psidii MF-1</name>
    <dbReference type="NCBI Taxonomy" id="1389203"/>
    <lineage>
        <taxon>Eukaryota</taxon>
        <taxon>Fungi</taxon>
        <taxon>Dikarya</taxon>
        <taxon>Basidiomycota</taxon>
        <taxon>Pucciniomycotina</taxon>
        <taxon>Pucciniomycetes</taxon>
        <taxon>Pucciniales</taxon>
        <taxon>Sphaerophragmiaceae</taxon>
        <taxon>Austropuccinia</taxon>
    </lineage>
</organism>
<dbReference type="EMBL" id="AVOT02030445">
    <property type="protein sequence ID" value="MBW0523636.1"/>
    <property type="molecule type" value="Genomic_DNA"/>
</dbReference>
<sequence length="140" mass="16044">MERLTHKDSSSSPIPNRTEYMLWNIKLNIELKARRLNDVCVNDSPDNSTLEFVQKSSYANDEAMSLITNKISDDVFRGIVDNRGRLWLKWECLKSNGNIEEYTKPCQNVLLAVTSIGIVKGKTYAPFIHVLEKPKEEVDL</sequence>
<protein>
    <submittedName>
        <fullName evidence="1">Uncharacterized protein</fullName>
    </submittedName>
</protein>
<comment type="caution">
    <text evidence="1">The sequence shown here is derived from an EMBL/GenBank/DDBJ whole genome shotgun (WGS) entry which is preliminary data.</text>
</comment>
<gene>
    <name evidence="1" type="ORF">O181_063351</name>
</gene>
<proteinExistence type="predicted"/>
<evidence type="ECO:0000313" key="1">
    <source>
        <dbReference type="EMBL" id="MBW0523636.1"/>
    </source>
</evidence>
<keyword evidence="2" id="KW-1185">Reference proteome</keyword>
<reference evidence="1" key="1">
    <citation type="submission" date="2021-03" db="EMBL/GenBank/DDBJ databases">
        <title>Draft genome sequence of rust myrtle Austropuccinia psidii MF-1, a brazilian biotype.</title>
        <authorList>
            <person name="Quecine M.C."/>
            <person name="Pachon D.M.R."/>
            <person name="Bonatelli M.L."/>
            <person name="Correr F.H."/>
            <person name="Franceschini L.M."/>
            <person name="Leite T.F."/>
            <person name="Margarido G.R.A."/>
            <person name="Almeida C.A."/>
            <person name="Ferrarezi J.A."/>
            <person name="Labate C.A."/>
        </authorList>
    </citation>
    <scope>NUCLEOTIDE SEQUENCE</scope>
    <source>
        <strain evidence="1">MF-1</strain>
    </source>
</reference>
<dbReference type="OrthoDB" id="7548346at2759"/>
<dbReference type="AlphaFoldDB" id="A0A9Q3EJV9"/>
<accession>A0A9Q3EJV9</accession>
<evidence type="ECO:0000313" key="2">
    <source>
        <dbReference type="Proteomes" id="UP000765509"/>
    </source>
</evidence>